<dbReference type="EMBL" id="CP144373">
    <property type="protein sequence ID" value="XCH46816.1"/>
    <property type="molecule type" value="Genomic_DNA"/>
</dbReference>
<keyword evidence="2" id="KW-0547">Nucleotide-binding</keyword>
<reference evidence="2" key="1">
    <citation type="submission" date="2024-01" db="EMBL/GenBank/DDBJ databases">
        <title>The first autotrophic representatives of the genus Thermodesulfovibrio.</title>
        <authorList>
            <person name="Maltseva A.I."/>
            <person name="Elcheninov A.G."/>
            <person name="Kublanov I.V."/>
            <person name="Lebedinsky A.V."/>
            <person name="Frolov E.N."/>
        </authorList>
    </citation>
    <scope>NUCLEOTIDE SEQUENCE</scope>
    <source>
        <strain evidence="2">3907-1M</strain>
    </source>
</reference>
<dbReference type="InterPro" id="IPR006935">
    <property type="entry name" value="Helicase/UvrB_N"/>
</dbReference>
<evidence type="ECO:0000259" key="1">
    <source>
        <dbReference type="SMART" id="SM00487"/>
    </source>
</evidence>
<dbReference type="SUPFAM" id="SSF52540">
    <property type="entry name" value="P-loop containing nucleoside triphosphate hydrolases"/>
    <property type="match status" value="1"/>
</dbReference>
<proteinExistence type="predicted"/>
<dbReference type="Gene3D" id="3.40.50.300">
    <property type="entry name" value="P-loop containing nucleotide triphosphate hydrolases"/>
    <property type="match status" value="1"/>
</dbReference>
<dbReference type="Pfam" id="PF04851">
    <property type="entry name" value="ResIII"/>
    <property type="match status" value="1"/>
</dbReference>
<dbReference type="InterPro" id="IPR027417">
    <property type="entry name" value="P-loop_NTPase"/>
</dbReference>
<keyword evidence="2" id="KW-0347">Helicase</keyword>
<dbReference type="GO" id="GO:0005524">
    <property type="term" value="F:ATP binding"/>
    <property type="evidence" value="ECO:0007669"/>
    <property type="project" value="InterPro"/>
</dbReference>
<name>A0AAU8GWT5_9BACT</name>
<dbReference type="GO" id="GO:0004386">
    <property type="term" value="F:helicase activity"/>
    <property type="evidence" value="ECO:0007669"/>
    <property type="project" value="UniProtKB-KW"/>
</dbReference>
<protein>
    <submittedName>
        <fullName evidence="2">DEAD/DEAH box helicase family protein</fullName>
    </submittedName>
</protein>
<dbReference type="AlphaFoldDB" id="A0AAU8GWT5"/>
<dbReference type="GO" id="GO:0003677">
    <property type="term" value="F:DNA binding"/>
    <property type="evidence" value="ECO:0007669"/>
    <property type="project" value="InterPro"/>
</dbReference>
<gene>
    <name evidence="2" type="ORF">V4D30_00725</name>
</gene>
<dbReference type="RefSeq" id="WP_353684339.1">
    <property type="nucleotide sequence ID" value="NZ_CP144373.1"/>
</dbReference>
<sequence length="284" mass="32280">MSNNRVISLKSFIEENSKILGETIEKNLTPVWNPGEKIYEKEIVSLLRKPFPVQKELIKGLSKALYKENRNKLFVCGEMGTGKTTIALSVVACSPKPMRTLVVCPTHLVEKWIRETKMIIPNVTVVDLAVKDAITILNFLKHAPKPQKHEVWVISKERAKLSYSWKPAYITKPKSDYLYCPKCGSALVDTISFRPYTKSMLESRKCTCPVCREPLWQAIPKPRRYSVAEYIKKYFKHKFNMLILDEIHDYKGGDTLQGNVMGMLIGTTKYFLGLTGTLSGGVCN</sequence>
<dbReference type="InterPro" id="IPR014001">
    <property type="entry name" value="Helicase_ATP-bd"/>
</dbReference>
<organism evidence="2">
    <name type="scientific">Thermodesulfovibrio autotrophicus</name>
    <dbReference type="NCBI Taxonomy" id="3118333"/>
    <lineage>
        <taxon>Bacteria</taxon>
        <taxon>Pseudomonadati</taxon>
        <taxon>Nitrospirota</taxon>
        <taxon>Thermodesulfovibrionia</taxon>
        <taxon>Thermodesulfovibrionales</taxon>
        <taxon>Thermodesulfovibrionaceae</taxon>
        <taxon>Thermodesulfovibrio</taxon>
    </lineage>
</organism>
<accession>A0AAU8GWT5</accession>
<dbReference type="GO" id="GO:0016787">
    <property type="term" value="F:hydrolase activity"/>
    <property type="evidence" value="ECO:0007669"/>
    <property type="project" value="InterPro"/>
</dbReference>
<dbReference type="KEGG" id="taut:V4D30_00725"/>
<feature type="domain" description="Helicase ATP-binding" evidence="1">
    <location>
        <begin position="46"/>
        <end position="284"/>
    </location>
</feature>
<evidence type="ECO:0000313" key="2">
    <source>
        <dbReference type="EMBL" id="XCH46816.1"/>
    </source>
</evidence>
<dbReference type="SMART" id="SM00487">
    <property type="entry name" value="DEXDc"/>
    <property type="match status" value="1"/>
</dbReference>
<keyword evidence="2" id="KW-0378">Hydrolase</keyword>
<keyword evidence="2" id="KW-0067">ATP-binding</keyword>